<gene>
    <name evidence="2" type="ORF">E1284_28870</name>
</gene>
<dbReference type="SUPFAM" id="SSF53300">
    <property type="entry name" value="vWA-like"/>
    <property type="match status" value="1"/>
</dbReference>
<evidence type="ECO:0000259" key="1">
    <source>
        <dbReference type="PROSITE" id="PS50234"/>
    </source>
</evidence>
<keyword evidence="3" id="KW-1185">Reference proteome</keyword>
<organism evidence="2 3">
    <name type="scientific">Actinomadura bangladeshensis</name>
    <dbReference type="NCBI Taxonomy" id="453573"/>
    <lineage>
        <taxon>Bacteria</taxon>
        <taxon>Bacillati</taxon>
        <taxon>Actinomycetota</taxon>
        <taxon>Actinomycetes</taxon>
        <taxon>Streptosporangiales</taxon>
        <taxon>Thermomonosporaceae</taxon>
        <taxon>Actinomadura</taxon>
    </lineage>
</organism>
<dbReference type="EMBL" id="SMJW01000187">
    <property type="protein sequence ID" value="TDC09886.1"/>
    <property type="molecule type" value="Genomic_DNA"/>
</dbReference>
<dbReference type="Gene3D" id="3.40.50.410">
    <property type="entry name" value="von Willebrand factor, type A domain"/>
    <property type="match status" value="1"/>
</dbReference>
<evidence type="ECO:0000313" key="3">
    <source>
        <dbReference type="Proteomes" id="UP000295431"/>
    </source>
</evidence>
<name>A0A4V2XLD4_9ACTN</name>
<feature type="domain" description="VWFA" evidence="1">
    <location>
        <begin position="13"/>
        <end position="259"/>
    </location>
</feature>
<comment type="caution">
    <text evidence="2">The sequence shown here is derived from an EMBL/GenBank/DDBJ whole genome shotgun (WGS) entry which is preliminary data.</text>
</comment>
<dbReference type="OrthoDB" id="7605323at2"/>
<dbReference type="AlphaFoldDB" id="A0A4V2XLD4"/>
<dbReference type="InterPro" id="IPR002035">
    <property type="entry name" value="VWF_A"/>
</dbReference>
<evidence type="ECO:0000313" key="2">
    <source>
        <dbReference type="EMBL" id="TDC09886.1"/>
    </source>
</evidence>
<dbReference type="InterPro" id="IPR036465">
    <property type="entry name" value="vWFA_dom_sf"/>
</dbReference>
<dbReference type="PROSITE" id="PS50234">
    <property type="entry name" value="VWFA"/>
    <property type="match status" value="1"/>
</dbReference>
<proteinExistence type="predicted"/>
<reference evidence="2 3" key="1">
    <citation type="submission" date="2019-03" db="EMBL/GenBank/DDBJ databases">
        <title>Draft genome sequences of novel Actinobacteria.</title>
        <authorList>
            <person name="Sahin N."/>
            <person name="Ay H."/>
            <person name="Saygin H."/>
        </authorList>
    </citation>
    <scope>NUCLEOTIDE SEQUENCE [LARGE SCALE GENOMIC DNA]</scope>
    <source>
        <strain evidence="2 3">DSM 45347</strain>
    </source>
</reference>
<sequence>MYEAEINRATPTCVVFLVDQSTSMRGQIGGDDQAKRDVVAGSLNRLLDELIHRCVRNGEVRDFFQIGVISYGRTVGPALGGTLAGAQLVTVSELAHNPIRMESRRIRRSDNAGGYYEYDNEIPVWVDAASDGMTPMTGALNQAHDLLKSWVDENPRSYPPIVLNMTDGEATDGDPSPAGQRIRSLTTHDGPALLFNLHISSEKLSPVQFPASADDLTRNGRRLFEMSSPLPDRMRAYAAAELGLGVHQGSRGFVYNADIDSIVQFLDVGTRQTYHQNGAR</sequence>
<protein>
    <submittedName>
        <fullName evidence="2">VWA domain-containing protein</fullName>
    </submittedName>
</protein>
<dbReference type="RefSeq" id="WP_131943311.1">
    <property type="nucleotide sequence ID" value="NZ_BAAAMX010000010.1"/>
</dbReference>
<dbReference type="Proteomes" id="UP000295431">
    <property type="component" value="Unassembled WGS sequence"/>
</dbReference>
<accession>A0A4V2XLD4</accession>